<accession>A0A1U7M1L8</accession>
<dbReference type="Proteomes" id="UP000187166">
    <property type="component" value="Unassembled WGS sequence"/>
</dbReference>
<evidence type="ECO:0000313" key="3">
    <source>
        <dbReference type="EMBL" id="OLR65508.1"/>
    </source>
</evidence>
<keyword evidence="4" id="KW-1185">Reference proteome</keyword>
<dbReference type="InterPro" id="IPR051466">
    <property type="entry name" value="D-amino_acid_metab_enzyme"/>
</dbReference>
<evidence type="ECO:0000256" key="1">
    <source>
        <dbReference type="ARBA" id="ARBA00005323"/>
    </source>
</evidence>
<proteinExistence type="inferred from homology"/>
<dbReference type="EMBL" id="MJIH01000001">
    <property type="protein sequence ID" value="OLR65508.1"/>
    <property type="molecule type" value="Genomic_DNA"/>
</dbReference>
<name>A0A1U7M1L8_9FIRM</name>
<keyword evidence="2" id="KW-0456">Lyase</keyword>
<dbReference type="AlphaFoldDB" id="A0A1U7M1L8"/>
<dbReference type="GO" id="GO:0008721">
    <property type="term" value="F:D-serine ammonia-lyase activity"/>
    <property type="evidence" value="ECO:0007669"/>
    <property type="project" value="TreeGrafter"/>
</dbReference>
<dbReference type="STRING" id="1465756.BIV18_08270"/>
<dbReference type="Gene3D" id="3.20.20.10">
    <property type="entry name" value="Alanine racemase"/>
    <property type="match status" value="1"/>
</dbReference>
<dbReference type="SMART" id="SM01119">
    <property type="entry name" value="D-ser_dehydrat"/>
    <property type="match status" value="1"/>
</dbReference>
<sequence>MKLNELKTPSIILNLDALENNIKRFHNLAIENNKEIWPMIKTHKSSEILKIQKENKATGVLCGTLDECEKSLEAGFENIMYAYPVSDEIAIERIINLSKKTNFIVRIDNLETGKLINEKARQKNIKINYTIIINCGLNRFGIEKENILEFAEKMKGFENLNFVGISSHPGHVYSASLPEEVDKFVKDEIETLSYAKKVLKGAGYEIKYVTSGSTPTYLKAVKDDTINIFHPGNYVFLDAIQMSLGIAKEEDCALRVLASLTSNPRENTFMIDAGAKCLGLDKGAHGNDSIKGHGVIVGHENCLIESLSEEVGKVNDDKKKLKIGQRIQIIPNHSCSTANLTNYFYAYRNDELEKIIEVDIRGNSQRQEI</sequence>
<dbReference type="GO" id="GO:0036088">
    <property type="term" value="P:D-serine catabolic process"/>
    <property type="evidence" value="ECO:0007669"/>
    <property type="project" value="TreeGrafter"/>
</dbReference>
<protein>
    <submittedName>
        <fullName evidence="3">Amino-acid racemase</fullName>
    </submittedName>
</protein>
<evidence type="ECO:0000256" key="2">
    <source>
        <dbReference type="ARBA" id="ARBA00023239"/>
    </source>
</evidence>
<dbReference type="InterPro" id="IPR029066">
    <property type="entry name" value="PLP-binding_barrel"/>
</dbReference>
<comment type="similarity">
    <text evidence="1">Belongs to the DSD1 family.</text>
</comment>
<reference evidence="3 4" key="1">
    <citation type="journal article" date="2016" name="Appl. Environ. Microbiol.">
        <title>Function and Phylogeny of Bacterial Butyryl Coenzyme A:Acetate Transferases and Their Diversity in the Proximal Colon of Swine.</title>
        <authorList>
            <person name="Trachsel J."/>
            <person name="Bayles D.O."/>
            <person name="Looft T."/>
            <person name="Levine U.Y."/>
            <person name="Allen H.K."/>
        </authorList>
    </citation>
    <scope>NUCLEOTIDE SEQUENCE [LARGE SCALE GENOMIC DNA]</scope>
    <source>
        <strain evidence="3 4">35-6-1</strain>
    </source>
</reference>
<comment type="caution">
    <text evidence="3">The sequence shown here is derived from an EMBL/GenBank/DDBJ whole genome shotgun (WGS) entry which is preliminary data.</text>
</comment>
<gene>
    <name evidence="3" type="ORF">BIV18_08270</name>
</gene>
<dbReference type="Gene3D" id="2.40.37.20">
    <property type="entry name" value="D-serine dehydratase-like domain"/>
    <property type="match status" value="1"/>
</dbReference>
<dbReference type="Pfam" id="PF01168">
    <property type="entry name" value="Ala_racemase_N"/>
    <property type="match status" value="1"/>
</dbReference>
<dbReference type="InterPro" id="IPR026956">
    <property type="entry name" value="D-ser_dehydrat-like_dom"/>
</dbReference>
<dbReference type="PANTHER" id="PTHR28004:SF2">
    <property type="entry name" value="D-SERINE DEHYDRATASE"/>
    <property type="match status" value="1"/>
</dbReference>
<dbReference type="RefSeq" id="WP_075660138.1">
    <property type="nucleotide sequence ID" value="NZ_JABDSR010000012.1"/>
</dbReference>
<dbReference type="PANTHER" id="PTHR28004">
    <property type="entry name" value="ZGC:162816-RELATED"/>
    <property type="match status" value="1"/>
</dbReference>
<dbReference type="SUPFAM" id="SSF51419">
    <property type="entry name" value="PLP-binding barrel"/>
    <property type="match status" value="1"/>
</dbReference>
<evidence type="ECO:0000313" key="4">
    <source>
        <dbReference type="Proteomes" id="UP000187166"/>
    </source>
</evidence>
<dbReference type="InterPro" id="IPR001608">
    <property type="entry name" value="Ala_racemase_N"/>
</dbReference>
<dbReference type="InterPro" id="IPR042208">
    <property type="entry name" value="D-ser_dehydrat-like_sf"/>
</dbReference>
<dbReference type="Pfam" id="PF14031">
    <property type="entry name" value="D-ser_dehydrat"/>
    <property type="match status" value="1"/>
</dbReference>
<organism evidence="3 4">
    <name type="scientific">Peptoniphilus porci</name>
    <dbReference type="NCBI Taxonomy" id="2652280"/>
    <lineage>
        <taxon>Bacteria</taxon>
        <taxon>Bacillati</taxon>
        <taxon>Bacillota</taxon>
        <taxon>Tissierellia</taxon>
        <taxon>Tissierellales</taxon>
        <taxon>Peptoniphilaceae</taxon>
        <taxon>Peptoniphilus</taxon>
    </lineage>
</organism>
<accession>A0A848RG49</accession>